<proteinExistence type="predicted"/>
<reference evidence="2 3" key="1">
    <citation type="submission" date="2024-07" db="EMBL/GenBank/DDBJ databases">
        <title>Uliginosibacterium flavum JJ3220;KACC:17644.</title>
        <authorList>
            <person name="Kim M.K."/>
        </authorList>
    </citation>
    <scope>NUCLEOTIDE SEQUENCE [LARGE SCALE GENOMIC DNA]</scope>
    <source>
        <strain evidence="2 3">KACC:17644</strain>
    </source>
</reference>
<feature type="transmembrane region" description="Helical" evidence="1">
    <location>
        <begin position="37"/>
        <end position="55"/>
    </location>
</feature>
<name>A0ABV2TKS4_9RHOO</name>
<sequence length="65" mass="7021">MFKLVIILMLLGVIGSLFSGLFFLCRGQGGDRAVKALTLRIGLSIALFAMLMLGYKFGLISSHSL</sequence>
<dbReference type="RefSeq" id="WP_354600982.1">
    <property type="nucleotide sequence ID" value="NZ_JBEWZI010000009.1"/>
</dbReference>
<feature type="transmembrane region" description="Helical" evidence="1">
    <location>
        <begin position="6"/>
        <end position="25"/>
    </location>
</feature>
<dbReference type="InterPro" id="IPR021313">
    <property type="entry name" value="DUF2909"/>
</dbReference>
<gene>
    <name evidence="2" type="ORF">ABXR19_09990</name>
</gene>
<keyword evidence="3" id="KW-1185">Reference proteome</keyword>
<dbReference type="Proteomes" id="UP001549691">
    <property type="component" value="Unassembled WGS sequence"/>
</dbReference>
<evidence type="ECO:0000256" key="1">
    <source>
        <dbReference type="SAM" id="Phobius"/>
    </source>
</evidence>
<dbReference type="Pfam" id="PF11137">
    <property type="entry name" value="DUF2909"/>
    <property type="match status" value="1"/>
</dbReference>
<evidence type="ECO:0000313" key="3">
    <source>
        <dbReference type="Proteomes" id="UP001549691"/>
    </source>
</evidence>
<protein>
    <submittedName>
        <fullName evidence="2">Twin transmembrane helix small protein</fullName>
    </submittedName>
</protein>
<organism evidence="2 3">
    <name type="scientific">Uliginosibacterium flavum</name>
    <dbReference type="NCBI Taxonomy" id="1396831"/>
    <lineage>
        <taxon>Bacteria</taxon>
        <taxon>Pseudomonadati</taxon>
        <taxon>Pseudomonadota</taxon>
        <taxon>Betaproteobacteria</taxon>
        <taxon>Rhodocyclales</taxon>
        <taxon>Zoogloeaceae</taxon>
        <taxon>Uliginosibacterium</taxon>
    </lineage>
</organism>
<evidence type="ECO:0000313" key="2">
    <source>
        <dbReference type="EMBL" id="MET7014519.1"/>
    </source>
</evidence>
<dbReference type="EMBL" id="JBEWZI010000009">
    <property type="protein sequence ID" value="MET7014519.1"/>
    <property type="molecule type" value="Genomic_DNA"/>
</dbReference>
<keyword evidence="1" id="KW-0472">Membrane</keyword>
<keyword evidence="1 2" id="KW-0812">Transmembrane</keyword>
<comment type="caution">
    <text evidence="2">The sequence shown here is derived from an EMBL/GenBank/DDBJ whole genome shotgun (WGS) entry which is preliminary data.</text>
</comment>
<keyword evidence="1" id="KW-1133">Transmembrane helix</keyword>
<accession>A0ABV2TKS4</accession>
<dbReference type="NCBIfam" id="NF033233">
    <property type="entry name" value="twin_helix"/>
    <property type="match status" value="1"/>
</dbReference>